<dbReference type="Proteomes" id="UP000728185">
    <property type="component" value="Unassembled WGS sequence"/>
</dbReference>
<evidence type="ECO:0000313" key="3">
    <source>
        <dbReference type="Proteomes" id="UP000728185"/>
    </source>
</evidence>
<dbReference type="AlphaFoldDB" id="A0A8E0RWH4"/>
<dbReference type="OrthoDB" id="6271466at2759"/>
<dbReference type="InterPro" id="IPR027267">
    <property type="entry name" value="AH/BAR_dom_sf"/>
</dbReference>
<protein>
    <submittedName>
        <fullName evidence="2">Formin-binding protein 1</fullName>
    </submittedName>
</protein>
<accession>A0A8E0RWH4</accession>
<keyword evidence="1" id="KW-0175">Coiled coil</keyword>
<evidence type="ECO:0000256" key="1">
    <source>
        <dbReference type="SAM" id="Coils"/>
    </source>
</evidence>
<evidence type="ECO:0000313" key="2">
    <source>
        <dbReference type="EMBL" id="KAA0193791.1"/>
    </source>
</evidence>
<reference evidence="2" key="1">
    <citation type="submission" date="2019-05" db="EMBL/GenBank/DDBJ databases">
        <title>Annotation for the trematode Fasciolopsis buski.</title>
        <authorList>
            <person name="Choi Y.-J."/>
        </authorList>
    </citation>
    <scope>NUCLEOTIDE SEQUENCE</scope>
    <source>
        <strain evidence="2">HT</strain>
        <tissue evidence="2">Whole worm</tissue>
    </source>
</reference>
<sequence length="187" mass="21819">MVQITDWVDLWASRSQVIIPFGLQDKASSLIKYQDSGIVLHERLQKFLAEFSKLQNDAKLCEKYVVDIQKVFGADNSYGAMLNTFVQLVQRIVDTECLISGAFELQAGGDLKQAVEDEKRRFKRWKHERDKLSSEMKSQIRIMHDEKKRYREKLREMLKANEEYTKIEADKSHSSLDVEKVRLFSLG</sequence>
<keyword evidence="3" id="KW-1185">Reference proteome</keyword>
<dbReference type="SUPFAM" id="SSF103657">
    <property type="entry name" value="BAR/IMD domain-like"/>
    <property type="match status" value="1"/>
</dbReference>
<proteinExistence type="predicted"/>
<feature type="coiled-coil region" evidence="1">
    <location>
        <begin position="115"/>
        <end position="170"/>
    </location>
</feature>
<gene>
    <name evidence="2" type="ORF">FBUS_11304</name>
</gene>
<comment type="caution">
    <text evidence="2">The sequence shown here is derived from an EMBL/GenBank/DDBJ whole genome shotgun (WGS) entry which is preliminary data.</text>
</comment>
<dbReference type="EMBL" id="LUCM01004805">
    <property type="protein sequence ID" value="KAA0193791.1"/>
    <property type="molecule type" value="Genomic_DNA"/>
</dbReference>
<name>A0A8E0RWH4_9TREM</name>
<organism evidence="2 3">
    <name type="scientific">Fasciolopsis buskii</name>
    <dbReference type="NCBI Taxonomy" id="27845"/>
    <lineage>
        <taxon>Eukaryota</taxon>
        <taxon>Metazoa</taxon>
        <taxon>Spiralia</taxon>
        <taxon>Lophotrochozoa</taxon>
        <taxon>Platyhelminthes</taxon>
        <taxon>Trematoda</taxon>
        <taxon>Digenea</taxon>
        <taxon>Plagiorchiida</taxon>
        <taxon>Echinostomata</taxon>
        <taxon>Echinostomatoidea</taxon>
        <taxon>Fasciolidae</taxon>
        <taxon>Fasciolopsis</taxon>
    </lineage>
</organism>
<dbReference type="Gene3D" id="1.20.1270.60">
    <property type="entry name" value="Arfaptin homology (AH) domain/BAR domain"/>
    <property type="match status" value="1"/>
</dbReference>